<reference evidence="1" key="1">
    <citation type="submission" date="2020-11" db="EMBL/GenBank/DDBJ databases">
        <authorList>
            <person name="Tran Van P."/>
        </authorList>
    </citation>
    <scope>NUCLEOTIDE SEQUENCE</scope>
</reference>
<accession>A0A7R9AB98</accession>
<organism evidence="1">
    <name type="scientific">Darwinula stevensoni</name>
    <dbReference type="NCBI Taxonomy" id="69355"/>
    <lineage>
        <taxon>Eukaryota</taxon>
        <taxon>Metazoa</taxon>
        <taxon>Ecdysozoa</taxon>
        <taxon>Arthropoda</taxon>
        <taxon>Crustacea</taxon>
        <taxon>Oligostraca</taxon>
        <taxon>Ostracoda</taxon>
        <taxon>Podocopa</taxon>
        <taxon>Podocopida</taxon>
        <taxon>Darwinulocopina</taxon>
        <taxon>Darwinuloidea</taxon>
        <taxon>Darwinulidae</taxon>
        <taxon>Darwinula</taxon>
    </lineage>
</organism>
<name>A0A7R9AB98_9CRUS</name>
<dbReference type="EMBL" id="LR902732">
    <property type="protein sequence ID" value="CAD7251012.1"/>
    <property type="molecule type" value="Genomic_DNA"/>
</dbReference>
<dbReference type="EMBL" id="CAJPEV010003215">
    <property type="protein sequence ID" value="CAG0899234.1"/>
    <property type="molecule type" value="Genomic_DNA"/>
</dbReference>
<evidence type="ECO:0000313" key="2">
    <source>
        <dbReference type="Proteomes" id="UP000677054"/>
    </source>
</evidence>
<proteinExistence type="predicted"/>
<gene>
    <name evidence="1" type="ORF">DSTB1V02_LOCUS10780</name>
</gene>
<dbReference type="AlphaFoldDB" id="A0A7R9AB98"/>
<evidence type="ECO:0000313" key="1">
    <source>
        <dbReference type="EMBL" id="CAD7251012.1"/>
    </source>
</evidence>
<dbReference type="Proteomes" id="UP000677054">
    <property type="component" value="Unassembled WGS sequence"/>
</dbReference>
<protein>
    <submittedName>
        <fullName evidence="1">Uncharacterized protein</fullName>
    </submittedName>
</protein>
<sequence length="92" mass="11222">MSEYKNYLKRLKVIIKREKPLDMDHFLDKLSEKDLITTVEEKELKERSTYKHKVDGVYFILNQKDAKSTFYDVERILEEMERCDIIAEMMKR</sequence>
<keyword evidence="2" id="KW-1185">Reference proteome</keyword>